<dbReference type="OrthoDB" id="5185819at2"/>
<keyword evidence="4" id="KW-1185">Reference proteome</keyword>
<accession>A0A2U2RN36</accession>
<evidence type="ECO:0000313" key="4">
    <source>
        <dbReference type="Proteomes" id="UP000245590"/>
    </source>
</evidence>
<gene>
    <name evidence="3" type="ORF">DEO23_01100</name>
</gene>
<feature type="domain" description="Activator of Hsp90 ATPase homologue 1/2-like C-terminal" evidence="2">
    <location>
        <begin position="29"/>
        <end position="162"/>
    </location>
</feature>
<comment type="caution">
    <text evidence="3">The sequence shown here is derived from an EMBL/GenBank/DDBJ whole genome shotgun (WGS) entry which is preliminary data.</text>
</comment>
<dbReference type="EMBL" id="QFKX01000001">
    <property type="protein sequence ID" value="PWH07283.1"/>
    <property type="molecule type" value="Genomic_DNA"/>
</dbReference>
<dbReference type="RefSeq" id="WP_109274167.1">
    <property type="nucleotide sequence ID" value="NZ_QFKX01000001.1"/>
</dbReference>
<dbReference type="Gene3D" id="3.30.530.20">
    <property type="match status" value="1"/>
</dbReference>
<evidence type="ECO:0000259" key="2">
    <source>
        <dbReference type="Pfam" id="PF08327"/>
    </source>
</evidence>
<evidence type="ECO:0000313" key="3">
    <source>
        <dbReference type="EMBL" id="PWH07283.1"/>
    </source>
</evidence>
<proteinExistence type="inferred from homology"/>
<reference evidence="3 4" key="1">
    <citation type="submission" date="2018-05" db="EMBL/GenBank/DDBJ databases">
        <title>Brachybacterium sp. M1HQ-2T, whole genome shotgun sequence.</title>
        <authorList>
            <person name="Tuo L."/>
        </authorList>
    </citation>
    <scope>NUCLEOTIDE SEQUENCE [LARGE SCALE GENOMIC DNA]</scope>
    <source>
        <strain evidence="3 4">M1HQ-2</strain>
    </source>
</reference>
<organism evidence="3 4">
    <name type="scientific">Brachybacterium endophyticum</name>
    <dbReference type="NCBI Taxonomy" id="2182385"/>
    <lineage>
        <taxon>Bacteria</taxon>
        <taxon>Bacillati</taxon>
        <taxon>Actinomycetota</taxon>
        <taxon>Actinomycetes</taxon>
        <taxon>Micrococcales</taxon>
        <taxon>Dermabacteraceae</taxon>
        <taxon>Brachybacterium</taxon>
    </lineage>
</organism>
<dbReference type="InterPro" id="IPR023393">
    <property type="entry name" value="START-like_dom_sf"/>
</dbReference>
<name>A0A2U2RN36_9MICO</name>
<evidence type="ECO:0000256" key="1">
    <source>
        <dbReference type="ARBA" id="ARBA00006817"/>
    </source>
</evidence>
<dbReference type="SUPFAM" id="SSF55961">
    <property type="entry name" value="Bet v1-like"/>
    <property type="match status" value="1"/>
</dbReference>
<protein>
    <submittedName>
        <fullName evidence="3">Polyketide cyclase</fullName>
    </submittedName>
</protein>
<comment type="similarity">
    <text evidence="1">Belongs to the AHA1 family.</text>
</comment>
<dbReference type="AlphaFoldDB" id="A0A2U2RN36"/>
<dbReference type="InterPro" id="IPR013538">
    <property type="entry name" value="ASHA1/2-like_C"/>
</dbReference>
<sequence>MTATDHLTSAVITADPEVPAVLTTRDFHAPLAQVQRAHTDPELFARWIGPHELSTRIDRWDAHTGGAWAYTSIRSAGAEEETYSFHGSFHDVLPDRIVQTFTYDDWPEAVTLETLTLTDLGDGWTRLHGRALYDSFESRGQMLASDMETGVQQGYEALDELLAGLDEQG</sequence>
<dbReference type="Pfam" id="PF08327">
    <property type="entry name" value="AHSA1"/>
    <property type="match status" value="1"/>
</dbReference>
<dbReference type="Proteomes" id="UP000245590">
    <property type="component" value="Unassembled WGS sequence"/>
</dbReference>